<dbReference type="InterPro" id="IPR004045">
    <property type="entry name" value="Glutathione_S-Trfase_N"/>
</dbReference>
<dbReference type="SUPFAM" id="SSF47616">
    <property type="entry name" value="GST C-terminal domain-like"/>
    <property type="match status" value="1"/>
</dbReference>
<dbReference type="RefSeq" id="WP_327597933.1">
    <property type="nucleotide sequence ID" value="NZ_JAYXHS010000001.1"/>
</dbReference>
<dbReference type="PROSITE" id="PS50405">
    <property type="entry name" value="GST_CTER"/>
    <property type="match status" value="1"/>
</dbReference>
<dbReference type="PROSITE" id="PS50404">
    <property type="entry name" value="GST_NTER"/>
    <property type="match status" value="1"/>
</dbReference>
<dbReference type="CDD" id="cd03056">
    <property type="entry name" value="GST_N_4"/>
    <property type="match status" value="1"/>
</dbReference>
<dbReference type="Pfam" id="PF00043">
    <property type="entry name" value="GST_C"/>
    <property type="match status" value="1"/>
</dbReference>
<name>A0ABU6JZP2_9RHOO</name>
<feature type="domain" description="GST C-terminal" evidence="2">
    <location>
        <begin position="92"/>
        <end position="207"/>
    </location>
</feature>
<dbReference type="InterPro" id="IPR004046">
    <property type="entry name" value="GST_C"/>
</dbReference>
<dbReference type="InterPro" id="IPR036249">
    <property type="entry name" value="Thioredoxin-like_sf"/>
</dbReference>
<dbReference type="PANTHER" id="PTHR44051:SF2">
    <property type="entry name" value="HYPOTHETICAL GLUTATHIONE S-TRANSFERASE LIKE PROTEIN"/>
    <property type="match status" value="1"/>
</dbReference>
<dbReference type="InterPro" id="IPR010987">
    <property type="entry name" value="Glutathione-S-Trfase_C-like"/>
</dbReference>
<dbReference type="Gene3D" id="1.20.1050.10">
    <property type="match status" value="1"/>
</dbReference>
<accession>A0ABU6JZP2</accession>
<gene>
    <name evidence="3" type="ORF">VVD49_04495</name>
</gene>
<dbReference type="InterPro" id="IPR036282">
    <property type="entry name" value="Glutathione-S-Trfase_C_sf"/>
</dbReference>
<evidence type="ECO:0000313" key="3">
    <source>
        <dbReference type="EMBL" id="MEC5384968.1"/>
    </source>
</evidence>
<comment type="caution">
    <text evidence="3">The sequence shown here is derived from an EMBL/GenBank/DDBJ whole genome shotgun (WGS) entry which is preliminary data.</text>
</comment>
<feature type="domain" description="GST N-terminal" evidence="1">
    <location>
        <begin position="6"/>
        <end position="87"/>
    </location>
</feature>
<dbReference type="SFLD" id="SFLDS00019">
    <property type="entry name" value="Glutathione_Transferase_(cytos"/>
    <property type="match status" value="1"/>
</dbReference>
<dbReference type="SFLD" id="SFLDG00358">
    <property type="entry name" value="Main_(cytGST)"/>
    <property type="match status" value="1"/>
</dbReference>
<evidence type="ECO:0000259" key="2">
    <source>
        <dbReference type="PROSITE" id="PS50405"/>
    </source>
</evidence>
<proteinExistence type="predicted"/>
<evidence type="ECO:0000259" key="1">
    <source>
        <dbReference type="PROSITE" id="PS50404"/>
    </source>
</evidence>
<dbReference type="InterPro" id="IPR040079">
    <property type="entry name" value="Glutathione_S-Trfase"/>
</dbReference>
<reference evidence="3 4" key="1">
    <citation type="submission" date="2024-01" db="EMBL/GenBank/DDBJ databases">
        <title>Uliginosibacterium soil sp. nov.</title>
        <authorList>
            <person name="Lv Y."/>
        </authorList>
    </citation>
    <scope>NUCLEOTIDE SEQUENCE [LARGE SCALE GENOMIC DNA]</scope>
    <source>
        <strain evidence="3 4">H3</strain>
    </source>
</reference>
<organism evidence="3 4">
    <name type="scientific">Uliginosibacterium silvisoli</name>
    <dbReference type="NCBI Taxonomy" id="3114758"/>
    <lineage>
        <taxon>Bacteria</taxon>
        <taxon>Pseudomonadati</taxon>
        <taxon>Pseudomonadota</taxon>
        <taxon>Betaproteobacteria</taxon>
        <taxon>Rhodocyclales</taxon>
        <taxon>Zoogloeaceae</taxon>
        <taxon>Uliginosibacterium</taxon>
    </lineage>
</organism>
<protein>
    <submittedName>
        <fullName evidence="3">Glutathione S-transferase</fullName>
    </submittedName>
</protein>
<dbReference type="Gene3D" id="3.40.30.10">
    <property type="entry name" value="Glutaredoxin"/>
    <property type="match status" value="1"/>
</dbReference>
<dbReference type="SUPFAM" id="SSF52833">
    <property type="entry name" value="Thioredoxin-like"/>
    <property type="match status" value="1"/>
</dbReference>
<sequence>MSLPSAPIRLHRFARSGHCHRVELFLSLLGLPYEAIDVDLPGKAQKTSAFLAMNPFGQVPVIEDGALALADSNAILVYLAAQYGGARWQPQSPVAAAEQQRWLSVAAGLLAFGPAAARANLLFGAPNDLAAVQARAKALFAVMEAHLAQQAFLTGDAVGLADVANYAYVARAPEGGLPLADYPHIRAWLARIEALPGFVPMPVSAQS</sequence>
<dbReference type="PANTHER" id="PTHR44051">
    <property type="entry name" value="GLUTATHIONE S-TRANSFERASE-RELATED"/>
    <property type="match status" value="1"/>
</dbReference>
<keyword evidence="4" id="KW-1185">Reference proteome</keyword>
<dbReference type="EMBL" id="JAYXHS010000001">
    <property type="protein sequence ID" value="MEC5384968.1"/>
    <property type="molecule type" value="Genomic_DNA"/>
</dbReference>
<dbReference type="Proteomes" id="UP001331561">
    <property type="component" value="Unassembled WGS sequence"/>
</dbReference>
<dbReference type="SFLD" id="SFLDG01151">
    <property type="entry name" value="Main.2:_Nu-like"/>
    <property type="match status" value="1"/>
</dbReference>
<dbReference type="Pfam" id="PF13409">
    <property type="entry name" value="GST_N_2"/>
    <property type="match status" value="1"/>
</dbReference>
<evidence type="ECO:0000313" key="4">
    <source>
        <dbReference type="Proteomes" id="UP001331561"/>
    </source>
</evidence>